<dbReference type="InterPro" id="IPR017853">
    <property type="entry name" value="GH"/>
</dbReference>
<dbReference type="AlphaFoldDB" id="A0A7Y0EQG5"/>
<dbReference type="GO" id="GO:0016139">
    <property type="term" value="P:glycoside catabolic process"/>
    <property type="evidence" value="ECO:0007669"/>
    <property type="project" value="TreeGrafter"/>
</dbReference>
<gene>
    <name evidence="8" type="ORF">G1C95_1770</name>
</gene>
<dbReference type="Gene3D" id="3.20.20.80">
    <property type="entry name" value="Glycosidases"/>
    <property type="match status" value="1"/>
</dbReference>
<comment type="caution">
    <text evidence="8">The sequence shown here is derived from an EMBL/GenBank/DDBJ whole genome shotgun (WGS) entry which is preliminary data.</text>
</comment>
<evidence type="ECO:0000256" key="5">
    <source>
        <dbReference type="ARBA" id="ARBA00022801"/>
    </source>
</evidence>
<dbReference type="InterPro" id="IPR057739">
    <property type="entry name" value="Glyco_hydro_29_N"/>
</dbReference>
<dbReference type="FunFam" id="3.20.20.80:FF:000158">
    <property type="entry name" value="Exported alpha-L-fucosidase"/>
    <property type="match status" value="1"/>
</dbReference>
<protein>
    <recommendedName>
        <fullName evidence="3">alpha-L-fucosidase</fullName>
        <ecNumber evidence="3">3.2.1.51</ecNumber>
    </recommendedName>
</protein>
<keyword evidence="9" id="KW-1185">Reference proteome</keyword>
<dbReference type="PRINTS" id="PR00741">
    <property type="entry name" value="GLHYDRLASE29"/>
</dbReference>
<proteinExistence type="inferred from homology"/>
<keyword evidence="6" id="KW-0326">Glycosidase</keyword>
<dbReference type="SMART" id="SM00812">
    <property type="entry name" value="Alpha_L_fucos"/>
    <property type="match status" value="1"/>
</dbReference>
<dbReference type="EMBL" id="JAAIII010000005">
    <property type="protein sequence ID" value="NMM94583.1"/>
    <property type="molecule type" value="Genomic_DNA"/>
</dbReference>
<dbReference type="Pfam" id="PF01120">
    <property type="entry name" value="Alpha_L_fucos"/>
    <property type="match status" value="1"/>
</dbReference>
<evidence type="ECO:0000256" key="1">
    <source>
        <dbReference type="ARBA" id="ARBA00004071"/>
    </source>
</evidence>
<name>A0A7Y0EQG5_9BIFI</name>
<feature type="domain" description="Glycoside hydrolase family 29 N-terminal" evidence="7">
    <location>
        <begin position="23"/>
        <end position="387"/>
    </location>
</feature>
<accession>A0A7Y0EQG5</accession>
<dbReference type="SUPFAM" id="SSF51445">
    <property type="entry name" value="(Trans)glycosidases"/>
    <property type="match status" value="1"/>
</dbReference>
<keyword evidence="4" id="KW-0732">Signal</keyword>
<evidence type="ECO:0000256" key="3">
    <source>
        <dbReference type="ARBA" id="ARBA00012662"/>
    </source>
</evidence>
<comment type="function">
    <text evidence="1">Alpha-L-fucosidase is responsible for hydrolyzing the alpha-1,6-linked fucose joined to the reducing-end N-acetylglucosamine of the carbohydrate moieties of glycoproteins.</text>
</comment>
<dbReference type="RefSeq" id="WP_205832790.1">
    <property type="nucleotide sequence ID" value="NZ_JAAIII010000005.1"/>
</dbReference>
<dbReference type="PANTHER" id="PTHR10030">
    <property type="entry name" value="ALPHA-L-FUCOSIDASE"/>
    <property type="match status" value="1"/>
</dbReference>
<dbReference type="Proteomes" id="UP000532194">
    <property type="component" value="Unassembled WGS sequence"/>
</dbReference>
<dbReference type="InterPro" id="IPR016286">
    <property type="entry name" value="FUC_metazoa-typ"/>
</dbReference>
<organism evidence="8 9">
    <name type="scientific">Bifidobacterium oedipodis</name>
    <dbReference type="NCBI Taxonomy" id="2675322"/>
    <lineage>
        <taxon>Bacteria</taxon>
        <taxon>Bacillati</taxon>
        <taxon>Actinomycetota</taxon>
        <taxon>Actinomycetes</taxon>
        <taxon>Bifidobacteriales</taxon>
        <taxon>Bifidobacteriaceae</taxon>
        <taxon>Bifidobacterium</taxon>
    </lineage>
</organism>
<keyword evidence="5" id="KW-0378">Hydrolase</keyword>
<reference evidence="8 9" key="1">
    <citation type="submission" date="2020-02" db="EMBL/GenBank/DDBJ databases">
        <title>Characterization of phylogenetic diversity of novel bifidobacterial species isolated in Czech ZOOs.</title>
        <authorList>
            <person name="Lugli G.A."/>
            <person name="Vera N.B."/>
            <person name="Ventura M."/>
        </authorList>
    </citation>
    <scope>NUCLEOTIDE SEQUENCE [LARGE SCALE GENOMIC DNA]</scope>
    <source>
        <strain evidence="8 9">DSM 109957</strain>
    </source>
</reference>
<dbReference type="GO" id="GO:0005764">
    <property type="term" value="C:lysosome"/>
    <property type="evidence" value="ECO:0007669"/>
    <property type="project" value="TreeGrafter"/>
</dbReference>
<dbReference type="InterPro" id="IPR013780">
    <property type="entry name" value="Glyco_hydro_b"/>
</dbReference>
<evidence type="ECO:0000313" key="9">
    <source>
        <dbReference type="Proteomes" id="UP000532194"/>
    </source>
</evidence>
<dbReference type="GO" id="GO:0004560">
    <property type="term" value="F:alpha-L-fucosidase activity"/>
    <property type="evidence" value="ECO:0007669"/>
    <property type="project" value="InterPro"/>
</dbReference>
<evidence type="ECO:0000256" key="6">
    <source>
        <dbReference type="ARBA" id="ARBA00023295"/>
    </source>
</evidence>
<evidence type="ECO:0000259" key="7">
    <source>
        <dbReference type="Pfam" id="PF01120"/>
    </source>
</evidence>
<dbReference type="EC" id="3.2.1.51" evidence="3"/>
<dbReference type="PANTHER" id="PTHR10030:SF37">
    <property type="entry name" value="ALPHA-L-FUCOSIDASE-RELATED"/>
    <property type="match status" value="1"/>
</dbReference>
<dbReference type="GO" id="GO:0006004">
    <property type="term" value="P:fucose metabolic process"/>
    <property type="evidence" value="ECO:0007669"/>
    <property type="project" value="InterPro"/>
</dbReference>
<evidence type="ECO:0000256" key="4">
    <source>
        <dbReference type="ARBA" id="ARBA00022729"/>
    </source>
</evidence>
<evidence type="ECO:0000256" key="2">
    <source>
        <dbReference type="ARBA" id="ARBA00007951"/>
    </source>
</evidence>
<comment type="similarity">
    <text evidence="2">Belongs to the glycosyl hydrolase 29 family.</text>
</comment>
<dbReference type="Gene3D" id="2.60.40.1180">
    <property type="entry name" value="Golgi alpha-mannosidase II"/>
    <property type="match status" value="1"/>
</dbReference>
<evidence type="ECO:0000313" key="8">
    <source>
        <dbReference type="EMBL" id="NMM94583.1"/>
    </source>
</evidence>
<sequence length="508" mass="57131">MAQSITVPYASAAGHNSMTEALAAVDQVIDSGRFCADWASLQQHRTPAWFAQAKFGIFIHWGVYSVPAFGSEWYSRNMYIQGSREFEHHVATYGPQKDFGYKDFIPMFTAPHFDPEAWASLFEQAGARYVVPVAEHHDGFQMYASAISRWNAAQMGPQRDVVGELEQACDRHGMVLGTSTHRIEHWFFMGHGREFDSDITGPMQRGDFYWPAMPEPADHYDQYSEPAPTDEYLSDWLLRTCEIIDRFHPRVLYFDWWILHSAAAKYLKKIAAFYYNRADEWGEEVTICYKHDAMMFGTATPDIERGQLAEAKPYHWQTDTAIARNSWCYTEGNSFKPWTELVQDLVDIVAKNGNLLLNVGPKADGTISDEDQAVLHGIGGWLKVNGEAIYGSKPWRRFGEGPTEITEGQFGDGVAKNFTSADARYTVAGSALYAIAMRGAADGVYRFTRLKEGDAEHNADFHGMIAGIARLSENGAQPVEWSRDAEALVIHDQPNDGEAPVVFRITQA</sequence>
<dbReference type="InterPro" id="IPR000933">
    <property type="entry name" value="Glyco_hydro_29"/>
</dbReference>